<feature type="domain" description="PDZ" evidence="2">
    <location>
        <begin position="1065"/>
        <end position="1151"/>
    </location>
</feature>
<name>A0A2R5G8E5_9STRA</name>
<dbReference type="GO" id="GO:0031267">
    <property type="term" value="F:small GTPase binding"/>
    <property type="evidence" value="ECO:0007669"/>
    <property type="project" value="InterPro"/>
</dbReference>
<feature type="domain" description="RGS" evidence="3">
    <location>
        <begin position="104"/>
        <end position="231"/>
    </location>
</feature>
<dbReference type="Pfam" id="PF00615">
    <property type="entry name" value="RGS"/>
    <property type="match status" value="1"/>
</dbReference>
<dbReference type="PROSITE" id="PS50132">
    <property type="entry name" value="RGS"/>
    <property type="match status" value="1"/>
</dbReference>
<evidence type="ECO:0000259" key="3">
    <source>
        <dbReference type="PROSITE" id="PS50132"/>
    </source>
</evidence>
<feature type="compositionally biased region" description="Low complexity" evidence="1">
    <location>
        <begin position="1687"/>
        <end position="1699"/>
    </location>
</feature>
<evidence type="ECO:0000313" key="5">
    <source>
        <dbReference type="Proteomes" id="UP000241890"/>
    </source>
</evidence>
<feature type="region of interest" description="Disordered" evidence="1">
    <location>
        <begin position="604"/>
        <end position="627"/>
    </location>
</feature>
<feature type="region of interest" description="Disordered" evidence="1">
    <location>
        <begin position="1"/>
        <end position="81"/>
    </location>
</feature>
<reference evidence="4 5" key="1">
    <citation type="submission" date="2017-12" db="EMBL/GenBank/DDBJ databases">
        <title>Sequencing, de novo assembly and annotation of complete genome of a new Thraustochytrid species, strain FCC1311.</title>
        <authorList>
            <person name="Sedici K."/>
            <person name="Godart F."/>
            <person name="Aiese Cigliano R."/>
            <person name="Sanseverino W."/>
            <person name="Barakat M."/>
            <person name="Ortet P."/>
            <person name="Marechal E."/>
            <person name="Cagnac O."/>
            <person name="Amato A."/>
        </authorList>
    </citation>
    <scope>NUCLEOTIDE SEQUENCE [LARGE SCALE GENOMIC DNA]</scope>
</reference>
<dbReference type="PROSITE" id="PS50106">
    <property type="entry name" value="PDZ"/>
    <property type="match status" value="1"/>
</dbReference>
<feature type="compositionally biased region" description="Acidic residues" evidence="1">
    <location>
        <begin position="1791"/>
        <end position="1833"/>
    </location>
</feature>
<feature type="compositionally biased region" description="Acidic residues" evidence="1">
    <location>
        <begin position="70"/>
        <end position="80"/>
    </location>
</feature>
<feature type="compositionally biased region" description="Acidic residues" evidence="1">
    <location>
        <begin position="1841"/>
        <end position="1871"/>
    </location>
</feature>
<dbReference type="InterPro" id="IPR043153">
    <property type="entry name" value="DENN_C"/>
</dbReference>
<dbReference type="EMBL" id="BEYU01000029">
    <property type="protein sequence ID" value="GBG27270.1"/>
    <property type="molecule type" value="Genomic_DNA"/>
</dbReference>
<evidence type="ECO:0000313" key="4">
    <source>
        <dbReference type="EMBL" id="GBG27270.1"/>
    </source>
</evidence>
<gene>
    <name evidence="4" type="ORF">FCC1311_034922</name>
</gene>
<dbReference type="PANTHER" id="PTHR46070">
    <property type="entry name" value="PINSTRIPE, ISOFORM A"/>
    <property type="match status" value="1"/>
</dbReference>
<dbReference type="OrthoDB" id="165498at2759"/>
<dbReference type="Proteomes" id="UP000241890">
    <property type="component" value="Unassembled WGS sequence"/>
</dbReference>
<protein>
    <submittedName>
        <fullName evidence="4">Uncharacterized protein</fullName>
    </submittedName>
</protein>
<dbReference type="InterPro" id="IPR016137">
    <property type="entry name" value="RGS"/>
</dbReference>
<dbReference type="Gene3D" id="2.30.42.10">
    <property type="match status" value="1"/>
</dbReference>
<dbReference type="InterPro" id="IPR036034">
    <property type="entry name" value="PDZ_sf"/>
</dbReference>
<dbReference type="Pfam" id="PF02141">
    <property type="entry name" value="DENN"/>
    <property type="match status" value="1"/>
</dbReference>
<dbReference type="InterPro" id="IPR001194">
    <property type="entry name" value="cDENN_dom"/>
</dbReference>
<dbReference type="InterPro" id="IPR047278">
    <property type="entry name" value="DEN5A/B"/>
</dbReference>
<dbReference type="CDD" id="cd00136">
    <property type="entry name" value="PDZ_canonical"/>
    <property type="match status" value="1"/>
</dbReference>
<sequence length="1921" mass="214739">MARREAESYMWARGEEDQLGRRASRPGALETSSLSHPGSGSEAEVRGRSFVESSSVMSGTSTSVMHNDELGEFEDDDEEAERAAYEMALNEDSGETIESLDEVPFNFVIHDPQASLFLFEYLSQGTKLDLLMFWMSVEEYKQSVGQIRSLTTQAEKIWERYFDREPNILSLVETRDPFYSRSADLERIKKMVKRSVPILDLFSSAQHYVEAELRYLYRTGFRESSSFRALVTQLKGSRKVNVHQVLDSERYSPFFARYIQKNLRGHFGNYLFLVEANDNYRARAHARATGIPTRLGTYSSTSSFPPRRGSLGNASGLSVSIGATSPAQTAKAPLGRTRSQGPNDAPGRPLSARRSEDMADGHRLLRQRSELPSVNTPRGAGNVEGQGRPRSLMSRRDTFAPQRDQNRPSSIIDMLPVSAAPSSAALELRMERQFLLDLLDAAYGILDKYLSRSSSVEATLVSDNAKRAASQQLEEIAAELGGSTGKLASVSSFASISANRAILDQLAHQLENVFVLSQQDVLRWMQDTVFPAFRESEGYAALIALIEEENSEAHRTRNRLSLILHGRIYSERLLVLPLPPRPVSDAKAAEAADAVIRVDSESRGLASSGSNSRLKGSNGGMKGLNRNNSLMAGSTGSLKSFFRSHSMGKMNKHASVVDLATLRRRQMSLANSSISKSRRERDGVSTSRRRHSSFLWNGSREGDEEVPIVSGVVKLTCDLLANERLLEANPMVCDCECHFTCSEAKCTCSCASPSLSFRGGGLLFRTRTEMTLDPNHAVAAAGADGVRAENLGGFRGRNHSFDEEEDTDEEDTDGYDDEEDMLDDEEEDSPHQHVDSASSHYARDGGRHVKFEHAHFKGIESLENLSGLPPDLHAYMLPLGLQVRVVDLENADWASSDHLKVNLWIRPSADPENISGYILPSPRPRRSFTRITVRDVVGEDGLQLTAADMSTEICHVREQRMNAAERKRWISRVREQVMAMTPAPTIHPVTMPCRQHHHPERASKLRFWYGAVHTSYKLMQVDCPIASQRDAEEMEMESSEPMHGLDSTNDEAEVSTMDNGYHEIVIRLAKHSKYGLGMNLALTQTGFVELESFITRLDGSICPAKRSGALKIRDLLVSVNDRDVSNRKFSDVIDQIVRSPSPVKFTFVRGYTHKVERCLACGKTKCEPTFAFVPEPVALLSYGRPYYQQLRRSMDEVLPAFANSPLEVQPLTTTVRRLNAYMRHEIANGVRGRSQNLAPGPARPHYPFSHLFKFVRKEHVADVLASLLLNRPLLLLSDSASAVVFVAEALRSMLWPFVWKHTFNPLLPVALARAHAERRAKKIEELESIRSDQASSRQQRYLSAPFFMGMCTRGLGARDTYLGEFAGYDDIRDYMLQEHDNQSPMERFLAVRALEPLLLDGTLVLDIDSDVLDIPRPSREDLQNLAEQQQNYSGTNKPVDPSQPIGPEWVHNRDTRLALTRFSHPLFRMDDTVVSRRPRTSSMSSATSTLSMGMPPVAQETLIPSFPESLRDKLIEDWAMIPEKNATLAAYHEKLMQVHAKLLTNYRAFCLTYDLNEDDEDDEEEEDEYEMRSRLHYHRGSSNGLSRAGHNSSSNHNLRHVPPSFDYAGGHNIMVSFNVRAFLSKCMRIHRPYLNTFLRTKSFALFLTESLYTGSEIFDGIAAAPGASSSLEDVDLLATSRSRTRSRSSSVGGPVRRSSLTVLREEEPDSAASLPASPPLPPVVVRGLDAQLSASLDEGEEDDDDKYDDNDDQEEEDDEGNLDDFEEDENSDENEDVDAHFRNTEQHAQVEGDEEDDDESDEGVVDLDDGVEEDDDRVDSEQEVVDLDEGVEDSDGRNGDENLDENEKEEEDQDQEEENDEDGEDNDDANDDEKGTNEQQDQEVGDKDDDDDDDDGDDDVDDDSSSPPDESASNDGVPDDL</sequence>
<dbReference type="Gene3D" id="1.10.167.10">
    <property type="entry name" value="Regulator of G-protein Signalling 4, domain 2"/>
    <property type="match status" value="1"/>
</dbReference>
<feature type="compositionally biased region" description="Acidic residues" evidence="1">
    <location>
        <begin position="802"/>
        <end position="828"/>
    </location>
</feature>
<keyword evidence="5" id="KW-1185">Reference proteome</keyword>
<feature type="region of interest" description="Disordered" evidence="1">
    <location>
        <begin position="293"/>
        <end position="411"/>
    </location>
</feature>
<feature type="compositionally biased region" description="Basic and acidic residues" evidence="1">
    <location>
        <begin position="1"/>
        <end position="20"/>
    </location>
</feature>
<dbReference type="SUPFAM" id="SSF50156">
    <property type="entry name" value="PDZ domain-like"/>
    <property type="match status" value="1"/>
</dbReference>
<feature type="compositionally biased region" description="Polar residues" evidence="1">
    <location>
        <begin position="605"/>
        <end position="615"/>
    </location>
</feature>
<feature type="compositionally biased region" description="Basic and acidic residues" evidence="1">
    <location>
        <begin position="353"/>
        <end position="369"/>
    </location>
</feature>
<proteinExistence type="predicted"/>
<dbReference type="PANTHER" id="PTHR46070:SF1">
    <property type="entry name" value="PINSTRIPE, ISOFORM A"/>
    <property type="match status" value="1"/>
</dbReference>
<dbReference type="SMART" id="SM00799">
    <property type="entry name" value="DENN"/>
    <property type="match status" value="1"/>
</dbReference>
<feature type="region of interest" description="Disordered" evidence="1">
    <location>
        <begin position="670"/>
        <end position="689"/>
    </location>
</feature>
<feature type="compositionally biased region" description="Acidic residues" evidence="1">
    <location>
        <begin position="1880"/>
        <end position="1904"/>
    </location>
</feature>
<feature type="compositionally biased region" description="Acidic residues" evidence="1">
    <location>
        <begin position="1737"/>
        <end position="1776"/>
    </location>
</feature>
<comment type="caution">
    <text evidence="4">The sequence shown here is derived from an EMBL/GenBank/DDBJ whole genome shotgun (WGS) entry which is preliminary data.</text>
</comment>
<dbReference type="InParanoid" id="A0A2R5G8E5"/>
<dbReference type="InterPro" id="IPR001478">
    <property type="entry name" value="PDZ"/>
</dbReference>
<feature type="compositionally biased region" description="Low complexity" evidence="1">
    <location>
        <begin position="53"/>
        <end position="65"/>
    </location>
</feature>
<evidence type="ECO:0000259" key="2">
    <source>
        <dbReference type="PROSITE" id="PS50106"/>
    </source>
</evidence>
<evidence type="ECO:0000256" key="1">
    <source>
        <dbReference type="SAM" id="MobiDB-lite"/>
    </source>
</evidence>
<dbReference type="Gene3D" id="3.40.50.11500">
    <property type="match status" value="1"/>
</dbReference>
<feature type="region of interest" description="Disordered" evidence="1">
    <location>
        <begin position="794"/>
        <end position="842"/>
    </location>
</feature>
<dbReference type="SUPFAM" id="SSF48097">
    <property type="entry name" value="Regulator of G-protein signaling, RGS"/>
    <property type="match status" value="2"/>
</dbReference>
<dbReference type="GO" id="GO:0005085">
    <property type="term" value="F:guanyl-nucleotide exchange factor activity"/>
    <property type="evidence" value="ECO:0007669"/>
    <property type="project" value="InterPro"/>
</dbReference>
<feature type="compositionally biased region" description="Polar residues" evidence="1">
    <location>
        <begin position="312"/>
        <end position="328"/>
    </location>
</feature>
<feature type="compositionally biased region" description="Basic and acidic residues" evidence="1">
    <location>
        <begin position="1777"/>
        <end position="1790"/>
    </location>
</feature>
<dbReference type="InterPro" id="IPR036305">
    <property type="entry name" value="RGS_sf"/>
</dbReference>
<dbReference type="SMART" id="SM00315">
    <property type="entry name" value="RGS"/>
    <property type="match status" value="1"/>
</dbReference>
<dbReference type="InterPro" id="IPR044926">
    <property type="entry name" value="RGS_subdomain_2"/>
</dbReference>
<dbReference type="SMART" id="SM00228">
    <property type="entry name" value="PDZ"/>
    <property type="match status" value="1"/>
</dbReference>
<organism evidence="4 5">
    <name type="scientific">Hondaea fermentalgiana</name>
    <dbReference type="NCBI Taxonomy" id="2315210"/>
    <lineage>
        <taxon>Eukaryota</taxon>
        <taxon>Sar</taxon>
        <taxon>Stramenopiles</taxon>
        <taxon>Bigyra</taxon>
        <taxon>Labyrinthulomycetes</taxon>
        <taxon>Thraustochytrida</taxon>
        <taxon>Thraustochytriidae</taxon>
        <taxon>Hondaea</taxon>
    </lineage>
</organism>
<feature type="region of interest" description="Disordered" evidence="1">
    <location>
        <begin position="1679"/>
        <end position="1921"/>
    </location>
</feature>
<accession>A0A2R5G8E5</accession>